<sequence length="82" mass="8101">MPGTSRPAPADGEPLAPPPGAGPGPAAAPVEETGPHFFDEDPARAPAPGGVQHGSRPEPASAWGADSARQSGLGGDQDRRVS</sequence>
<feature type="region of interest" description="Disordered" evidence="1">
    <location>
        <begin position="1"/>
        <end position="82"/>
    </location>
</feature>
<feature type="compositionally biased region" description="Basic and acidic residues" evidence="1">
    <location>
        <begin position="33"/>
        <end position="43"/>
    </location>
</feature>
<dbReference type="EMBL" id="AGBF01000386">
    <property type="protein sequence ID" value="EGX54575.1"/>
    <property type="molecule type" value="Genomic_DNA"/>
</dbReference>
<dbReference type="Proteomes" id="UP000004217">
    <property type="component" value="Unassembled WGS sequence"/>
</dbReference>
<protein>
    <submittedName>
        <fullName evidence="2">Uncharacterized protein</fullName>
    </submittedName>
</protein>
<evidence type="ECO:0000313" key="2">
    <source>
        <dbReference type="EMBL" id="EGX54575.1"/>
    </source>
</evidence>
<proteinExistence type="predicted"/>
<keyword evidence="3" id="KW-1185">Reference proteome</keyword>
<organism evidence="2 3">
    <name type="scientific">Streptomyces zinciresistens K42</name>
    <dbReference type="NCBI Taxonomy" id="700597"/>
    <lineage>
        <taxon>Bacteria</taxon>
        <taxon>Bacillati</taxon>
        <taxon>Actinomycetota</taxon>
        <taxon>Actinomycetes</taxon>
        <taxon>Kitasatosporales</taxon>
        <taxon>Streptomycetaceae</taxon>
        <taxon>Streptomyces</taxon>
    </lineage>
</organism>
<gene>
    <name evidence="2" type="ORF">SZN_37226</name>
</gene>
<evidence type="ECO:0000313" key="3">
    <source>
        <dbReference type="Proteomes" id="UP000004217"/>
    </source>
</evidence>
<reference evidence="2 3" key="1">
    <citation type="submission" date="2011-08" db="EMBL/GenBank/DDBJ databases">
        <authorList>
            <person name="Lin Y."/>
            <person name="Hao X."/>
            <person name="Johnstone L."/>
            <person name="Miller S.J."/>
            <person name="Wei G."/>
            <person name="Rensing C."/>
        </authorList>
    </citation>
    <scope>NUCLEOTIDE SEQUENCE [LARGE SCALE GENOMIC DNA]</scope>
    <source>
        <strain evidence="2 3">K42</strain>
    </source>
</reference>
<evidence type="ECO:0000256" key="1">
    <source>
        <dbReference type="SAM" id="MobiDB-lite"/>
    </source>
</evidence>
<feature type="non-terminal residue" evidence="2">
    <location>
        <position position="82"/>
    </location>
</feature>
<name>G2GPI7_9ACTN</name>
<dbReference type="AlphaFoldDB" id="G2GPI7"/>
<accession>G2GPI7</accession>
<comment type="caution">
    <text evidence="2">The sequence shown here is derived from an EMBL/GenBank/DDBJ whole genome shotgun (WGS) entry which is preliminary data.</text>
</comment>